<sequence length="141" mass="15801">MEIPHVDRPEVVESTSTDVWENLQEIFADIDAHSEGVDNKVLLKKPIMHLRQLLQLHSDIRAEENELDKSYLGVLYEREWYLRKLQAIEAAVGPPASGLRIPLGGGEGSSGSLNSAALSRSIRSILYEDSEDFSLIGSKWR</sequence>
<evidence type="ECO:0000313" key="1">
    <source>
        <dbReference type="EMBL" id="KAJ7535340.1"/>
    </source>
</evidence>
<evidence type="ECO:0000313" key="2">
    <source>
        <dbReference type="Proteomes" id="UP001162992"/>
    </source>
</evidence>
<protein>
    <submittedName>
        <fullName evidence="1">Uncharacterized protein</fullName>
    </submittedName>
</protein>
<dbReference type="EMBL" id="CM055103">
    <property type="protein sequence ID" value="KAJ7535340.1"/>
    <property type="molecule type" value="Genomic_DNA"/>
</dbReference>
<name>A0ACC2C059_DIPCM</name>
<accession>A0ACC2C059</accession>
<proteinExistence type="predicted"/>
<organism evidence="1 2">
    <name type="scientific">Diphasiastrum complanatum</name>
    <name type="common">Issler's clubmoss</name>
    <name type="synonym">Lycopodium complanatum</name>
    <dbReference type="NCBI Taxonomy" id="34168"/>
    <lineage>
        <taxon>Eukaryota</taxon>
        <taxon>Viridiplantae</taxon>
        <taxon>Streptophyta</taxon>
        <taxon>Embryophyta</taxon>
        <taxon>Tracheophyta</taxon>
        <taxon>Lycopodiopsida</taxon>
        <taxon>Lycopodiales</taxon>
        <taxon>Lycopodiaceae</taxon>
        <taxon>Lycopodioideae</taxon>
        <taxon>Diphasiastrum</taxon>
    </lineage>
</organism>
<dbReference type="Proteomes" id="UP001162992">
    <property type="component" value="Chromosome 12"/>
</dbReference>
<keyword evidence="2" id="KW-1185">Reference proteome</keyword>
<reference evidence="2" key="1">
    <citation type="journal article" date="2024" name="Proc. Natl. Acad. Sci. U.S.A.">
        <title>Extraordinary preservation of gene collinearity over three hundred million years revealed in homosporous lycophytes.</title>
        <authorList>
            <person name="Li C."/>
            <person name="Wickell D."/>
            <person name="Kuo L.Y."/>
            <person name="Chen X."/>
            <person name="Nie B."/>
            <person name="Liao X."/>
            <person name="Peng D."/>
            <person name="Ji J."/>
            <person name="Jenkins J."/>
            <person name="Williams M."/>
            <person name="Shu S."/>
            <person name="Plott C."/>
            <person name="Barry K."/>
            <person name="Rajasekar S."/>
            <person name="Grimwood J."/>
            <person name="Han X."/>
            <person name="Sun S."/>
            <person name="Hou Z."/>
            <person name="He W."/>
            <person name="Dai G."/>
            <person name="Sun C."/>
            <person name="Schmutz J."/>
            <person name="Leebens-Mack J.H."/>
            <person name="Li F.W."/>
            <person name="Wang L."/>
        </authorList>
    </citation>
    <scope>NUCLEOTIDE SEQUENCE [LARGE SCALE GENOMIC DNA]</scope>
    <source>
        <strain evidence="2">cv. PW_Plant_1</strain>
    </source>
</reference>
<comment type="caution">
    <text evidence="1">The sequence shown here is derived from an EMBL/GenBank/DDBJ whole genome shotgun (WGS) entry which is preliminary data.</text>
</comment>
<gene>
    <name evidence="1" type="ORF">O6H91_12G029000</name>
</gene>